<dbReference type="InterPro" id="IPR051927">
    <property type="entry name" value="Zn_Chap_cDPG_Synth"/>
</dbReference>
<dbReference type="Proteomes" id="UP001500635">
    <property type="component" value="Unassembled WGS sequence"/>
</dbReference>
<dbReference type="PANTHER" id="PTHR43603">
    <property type="entry name" value="COBW DOMAIN-CONTAINING PROTEIN DDB_G0274527"/>
    <property type="match status" value="1"/>
</dbReference>
<name>A0ABP8KDW4_9ACTN</name>
<feature type="domain" description="CobW C-terminal" evidence="1">
    <location>
        <begin position="1"/>
        <end position="102"/>
    </location>
</feature>
<evidence type="ECO:0000313" key="2">
    <source>
        <dbReference type="EMBL" id="GAA4404383.1"/>
    </source>
</evidence>
<dbReference type="InterPro" id="IPR011629">
    <property type="entry name" value="CobW-like_C"/>
</dbReference>
<keyword evidence="3" id="KW-1185">Reference proteome</keyword>
<accession>A0ABP8KDW4</accession>
<protein>
    <recommendedName>
        <fullName evidence="1">CobW C-terminal domain-containing protein</fullName>
    </recommendedName>
</protein>
<comment type="caution">
    <text evidence="2">The sequence shown here is derived from an EMBL/GenBank/DDBJ whole genome shotgun (WGS) entry which is preliminary data.</text>
</comment>
<dbReference type="Pfam" id="PF07683">
    <property type="entry name" value="CobW_C"/>
    <property type="match status" value="1"/>
</dbReference>
<organism evidence="2 3">
    <name type="scientific">Tsukamurella soli</name>
    <dbReference type="NCBI Taxonomy" id="644556"/>
    <lineage>
        <taxon>Bacteria</taxon>
        <taxon>Bacillati</taxon>
        <taxon>Actinomycetota</taxon>
        <taxon>Actinomycetes</taxon>
        <taxon>Mycobacteriales</taxon>
        <taxon>Tsukamurellaceae</taxon>
        <taxon>Tsukamurella</taxon>
    </lineage>
</organism>
<evidence type="ECO:0000313" key="3">
    <source>
        <dbReference type="Proteomes" id="UP001500635"/>
    </source>
</evidence>
<dbReference type="PANTHER" id="PTHR43603:SF1">
    <property type="entry name" value="ZINC-REGULATED GTPASE METALLOPROTEIN ACTIVATOR 1"/>
    <property type="match status" value="1"/>
</dbReference>
<reference evidence="3" key="1">
    <citation type="journal article" date="2019" name="Int. J. Syst. Evol. Microbiol.">
        <title>The Global Catalogue of Microorganisms (GCM) 10K type strain sequencing project: providing services to taxonomists for standard genome sequencing and annotation.</title>
        <authorList>
            <consortium name="The Broad Institute Genomics Platform"/>
            <consortium name="The Broad Institute Genome Sequencing Center for Infectious Disease"/>
            <person name="Wu L."/>
            <person name="Ma J."/>
        </authorList>
    </citation>
    <scope>NUCLEOTIDE SEQUENCE [LARGE SCALE GENOMIC DNA]</scope>
    <source>
        <strain evidence="3">JCM 17688</strain>
    </source>
</reference>
<proteinExistence type="predicted"/>
<dbReference type="SMART" id="SM00833">
    <property type="entry name" value="CobW_C"/>
    <property type="match status" value="1"/>
</dbReference>
<sequence>MRLLDVAARRPFHPGRLHEAVDVLLDGVVTARGRLWLATRPDAMLWLESAGAGLRVGLAGPWDACTDPLLWDETHGPRHSSLVVLVAGADPEAVIRALEWALVTDAEFAAGPRVWAGWDDPFGNFHVDPCETEVLAESTRETTKREGAGE</sequence>
<dbReference type="EMBL" id="BAABFR010000121">
    <property type="protein sequence ID" value="GAA4404383.1"/>
    <property type="molecule type" value="Genomic_DNA"/>
</dbReference>
<evidence type="ECO:0000259" key="1">
    <source>
        <dbReference type="SMART" id="SM00833"/>
    </source>
</evidence>
<dbReference type="SUPFAM" id="SSF90002">
    <property type="entry name" value="Hypothetical protein YjiA, C-terminal domain"/>
    <property type="match status" value="1"/>
</dbReference>
<gene>
    <name evidence="2" type="ORF">GCM10023147_46810</name>
</gene>